<dbReference type="InterPro" id="IPR016721">
    <property type="entry name" value="Bet3"/>
</dbReference>
<comment type="similarity">
    <text evidence="3 8">Belongs to the TRAPP small subunits family. BET3 subfamily.</text>
</comment>
<dbReference type="SUPFAM" id="SSF111126">
    <property type="entry name" value="Ligand-binding domain in the NO signalling and Golgi transport"/>
    <property type="match status" value="1"/>
</dbReference>
<evidence type="ECO:0000256" key="4">
    <source>
        <dbReference type="ARBA" id="ARBA00022448"/>
    </source>
</evidence>
<dbReference type="InterPro" id="IPR024096">
    <property type="entry name" value="NO_sig/Golgi_transp_ligand-bd"/>
</dbReference>
<comment type="caution">
    <text evidence="9">The sequence shown here is derived from an EMBL/GenBank/DDBJ whole genome shotgun (WGS) entry which is preliminary data.</text>
</comment>
<dbReference type="InterPro" id="IPR007194">
    <property type="entry name" value="TRAPP_component"/>
</dbReference>
<dbReference type="FunFam" id="3.30.1380.20:FF:000001">
    <property type="entry name" value="Trafficking protein particle complex subunit BET3"/>
    <property type="match status" value="1"/>
</dbReference>
<reference evidence="9" key="1">
    <citation type="submission" date="2021-09" db="EMBL/GenBank/DDBJ databases">
        <authorList>
            <consortium name="AG Swart"/>
            <person name="Singh M."/>
            <person name="Singh A."/>
            <person name="Seah K."/>
            <person name="Emmerich C."/>
        </authorList>
    </citation>
    <scope>NUCLEOTIDE SEQUENCE</scope>
    <source>
        <strain evidence="9">ATCC30299</strain>
    </source>
</reference>
<evidence type="ECO:0000256" key="5">
    <source>
        <dbReference type="ARBA" id="ARBA00022824"/>
    </source>
</evidence>
<dbReference type="Gene3D" id="3.30.1380.20">
    <property type="entry name" value="Trafficking protein particle complex subunit 3"/>
    <property type="match status" value="1"/>
</dbReference>
<dbReference type="GO" id="GO:0005794">
    <property type="term" value="C:Golgi apparatus"/>
    <property type="evidence" value="ECO:0007669"/>
    <property type="project" value="UniProtKB-SubCell"/>
</dbReference>
<dbReference type="GO" id="GO:0016236">
    <property type="term" value="P:macroautophagy"/>
    <property type="evidence" value="ECO:0007669"/>
    <property type="project" value="UniProtKB-ARBA"/>
</dbReference>
<dbReference type="Pfam" id="PF04051">
    <property type="entry name" value="TRAPP"/>
    <property type="match status" value="1"/>
</dbReference>
<sequence>MARKSSQVQGEQIWNQSEKVNAELFAFTYGSLVVKLIRELENISEVNRQLETMGYNIGLRLIDDFLSKNDVTCETTKDTAEVIAKTGFRMYLGVTCDVTNWNADENEFSLILADNPLTEFVELNEDYRDLKYLNLLCGVIRGALEMVRIKSVCTLERDSLKGDEFTELRVVIKEKVQDEYEPDDD</sequence>
<dbReference type="GO" id="GO:0048193">
    <property type="term" value="P:Golgi vesicle transport"/>
    <property type="evidence" value="ECO:0007669"/>
    <property type="project" value="InterPro"/>
</dbReference>
<keyword evidence="10" id="KW-1185">Reference proteome</keyword>
<accession>A0AAU9JXC5</accession>
<name>A0AAU9JXC5_9CILI</name>
<evidence type="ECO:0000256" key="1">
    <source>
        <dbReference type="ARBA" id="ARBA00004222"/>
    </source>
</evidence>
<dbReference type="EMBL" id="CAJZBQ010000047">
    <property type="protein sequence ID" value="CAG9329216.1"/>
    <property type="molecule type" value="Genomic_DNA"/>
</dbReference>
<keyword evidence="6 8" id="KW-0931">ER-Golgi transport</keyword>
<dbReference type="GO" id="GO:0005783">
    <property type="term" value="C:endoplasmic reticulum"/>
    <property type="evidence" value="ECO:0007669"/>
    <property type="project" value="UniProtKB-SubCell"/>
</dbReference>
<dbReference type="AlphaFoldDB" id="A0AAU9JXC5"/>
<keyword evidence="4 8" id="KW-0813">Transport</keyword>
<proteinExistence type="inferred from homology"/>
<comment type="function">
    <text evidence="8">May play a role in vesicular transport from endoplasmic reticulum to Golgi.</text>
</comment>
<dbReference type="CDD" id="cd14942">
    <property type="entry name" value="TRAPPC3_bet3"/>
    <property type="match status" value="1"/>
</dbReference>
<dbReference type="PANTHER" id="PTHR13048">
    <property type="entry name" value="TRAFFICKING PROTEIN PARTICLE COMPLEX SUBUNIT 3"/>
    <property type="match status" value="1"/>
</dbReference>
<comment type="subunit">
    <text evidence="8">Homodimer.</text>
</comment>
<protein>
    <recommendedName>
        <fullName evidence="8">Trafficking protein particle complex subunit</fullName>
    </recommendedName>
</protein>
<keyword evidence="7 8" id="KW-0333">Golgi apparatus</keyword>
<evidence type="ECO:0000313" key="10">
    <source>
        <dbReference type="Proteomes" id="UP001162131"/>
    </source>
</evidence>
<evidence type="ECO:0000256" key="8">
    <source>
        <dbReference type="PIRNR" id="PIRNR018293"/>
    </source>
</evidence>
<evidence type="ECO:0000256" key="2">
    <source>
        <dbReference type="ARBA" id="ARBA00004240"/>
    </source>
</evidence>
<evidence type="ECO:0000256" key="6">
    <source>
        <dbReference type="ARBA" id="ARBA00022892"/>
    </source>
</evidence>
<organism evidence="9 10">
    <name type="scientific">Blepharisma stoltei</name>
    <dbReference type="NCBI Taxonomy" id="1481888"/>
    <lineage>
        <taxon>Eukaryota</taxon>
        <taxon>Sar</taxon>
        <taxon>Alveolata</taxon>
        <taxon>Ciliophora</taxon>
        <taxon>Postciliodesmatophora</taxon>
        <taxon>Heterotrichea</taxon>
        <taxon>Heterotrichida</taxon>
        <taxon>Blepharismidae</taxon>
        <taxon>Blepharisma</taxon>
    </lineage>
</organism>
<dbReference type="PIRSF" id="PIRSF018293">
    <property type="entry name" value="TRAPP_I_complex_Bet3"/>
    <property type="match status" value="1"/>
</dbReference>
<evidence type="ECO:0000256" key="3">
    <source>
        <dbReference type="ARBA" id="ARBA00006218"/>
    </source>
</evidence>
<comment type="subcellular location">
    <subcellularLocation>
        <location evidence="2">Endoplasmic reticulum</location>
    </subcellularLocation>
    <subcellularLocation>
        <location evidence="1 8">Golgi apparatus</location>
        <location evidence="1 8">cis-Golgi network</location>
    </subcellularLocation>
</comment>
<dbReference type="GO" id="GO:0030008">
    <property type="term" value="C:TRAPP complex"/>
    <property type="evidence" value="ECO:0007669"/>
    <property type="project" value="InterPro"/>
</dbReference>
<dbReference type="Proteomes" id="UP001162131">
    <property type="component" value="Unassembled WGS sequence"/>
</dbReference>
<gene>
    <name evidence="9" type="ORF">BSTOLATCC_MIC48042</name>
</gene>
<evidence type="ECO:0000313" key="9">
    <source>
        <dbReference type="EMBL" id="CAG9329216.1"/>
    </source>
</evidence>
<evidence type="ECO:0000256" key="7">
    <source>
        <dbReference type="ARBA" id="ARBA00023034"/>
    </source>
</evidence>
<keyword evidence="5" id="KW-0256">Endoplasmic reticulum</keyword>